<proteinExistence type="predicted"/>
<reference evidence="2 3" key="1">
    <citation type="submission" date="2024-03" db="EMBL/GenBank/DDBJ databases">
        <authorList>
            <consortium name="ELIXIR-Norway"/>
            <consortium name="Elixir Norway"/>
        </authorList>
    </citation>
    <scope>NUCLEOTIDE SEQUENCE [LARGE SCALE GENOMIC DNA]</scope>
</reference>
<feature type="compositionally biased region" description="Polar residues" evidence="1">
    <location>
        <begin position="119"/>
        <end position="129"/>
    </location>
</feature>
<gene>
    <name evidence="2" type="ORF">CSSPJE1EN2_LOCUS534</name>
</gene>
<evidence type="ECO:0000256" key="1">
    <source>
        <dbReference type="SAM" id="MobiDB-lite"/>
    </source>
</evidence>
<dbReference type="Proteomes" id="UP001497522">
    <property type="component" value="Chromosome 1"/>
</dbReference>
<keyword evidence="3" id="KW-1185">Reference proteome</keyword>
<feature type="region of interest" description="Disordered" evidence="1">
    <location>
        <begin position="47"/>
        <end position="241"/>
    </location>
</feature>
<evidence type="ECO:0000313" key="2">
    <source>
        <dbReference type="EMBL" id="CAK9857539.1"/>
    </source>
</evidence>
<dbReference type="EMBL" id="OZ023702">
    <property type="protein sequence ID" value="CAK9857539.1"/>
    <property type="molecule type" value="Genomic_DNA"/>
</dbReference>
<feature type="compositionally biased region" description="Basic and acidic residues" evidence="1">
    <location>
        <begin position="166"/>
        <end position="177"/>
    </location>
</feature>
<protein>
    <recommendedName>
        <fullName evidence="4">Dehydrin</fullName>
    </recommendedName>
</protein>
<feature type="region of interest" description="Disordered" evidence="1">
    <location>
        <begin position="1"/>
        <end position="26"/>
    </location>
</feature>
<evidence type="ECO:0000313" key="3">
    <source>
        <dbReference type="Proteomes" id="UP001497522"/>
    </source>
</evidence>
<sequence>MGHSRHNQNEEISDDYDPTPYQGGYNQAEVYGPVKLLDEVTTYAPPAFGELAEGGYGHHDSPYATGGPGSSGYSTYHQRSEPHFESAQSDYHGGARYGGRRPSKGEPFEASYDGEGEWQDSSTRVQQQHHGYRKPTLAYGQSEQGSEYAGGYDQEPSFGYGGRQEQVWRGEQQEERIPSGYGHPHHKHHGEEDEQQQQQQQQQQQEGYYWGRGGRASAGSSSIGGHSSGENQPGNLVHLRY</sequence>
<feature type="compositionally biased region" description="Low complexity" evidence="1">
    <location>
        <begin position="217"/>
        <end position="229"/>
    </location>
</feature>
<feature type="compositionally biased region" description="Low complexity" evidence="1">
    <location>
        <begin position="196"/>
        <end position="205"/>
    </location>
</feature>
<evidence type="ECO:0008006" key="4">
    <source>
        <dbReference type="Google" id="ProtNLM"/>
    </source>
</evidence>
<name>A0ABP1A4P3_9BRYO</name>
<accession>A0ABP1A4P3</accession>
<organism evidence="2 3">
    <name type="scientific">Sphagnum jensenii</name>
    <dbReference type="NCBI Taxonomy" id="128206"/>
    <lineage>
        <taxon>Eukaryota</taxon>
        <taxon>Viridiplantae</taxon>
        <taxon>Streptophyta</taxon>
        <taxon>Embryophyta</taxon>
        <taxon>Bryophyta</taxon>
        <taxon>Sphagnophytina</taxon>
        <taxon>Sphagnopsida</taxon>
        <taxon>Sphagnales</taxon>
        <taxon>Sphagnaceae</taxon>
        <taxon>Sphagnum</taxon>
    </lineage>
</organism>